<gene>
    <name evidence="2" type="ORF">N7E81_13410</name>
</gene>
<evidence type="ECO:0000313" key="2">
    <source>
        <dbReference type="EMBL" id="UXX78355.1"/>
    </source>
</evidence>
<dbReference type="Proteomes" id="UP001062165">
    <property type="component" value="Chromosome"/>
</dbReference>
<dbReference type="Pfam" id="PF21340">
    <property type="entry name" value="Polysacc_lyase-like"/>
    <property type="match status" value="1"/>
</dbReference>
<proteinExistence type="predicted"/>
<organism evidence="2 3">
    <name type="scientific">Reichenbachiella carrageenanivorans</name>
    <dbReference type="NCBI Taxonomy" id="2979869"/>
    <lineage>
        <taxon>Bacteria</taxon>
        <taxon>Pseudomonadati</taxon>
        <taxon>Bacteroidota</taxon>
        <taxon>Cytophagia</taxon>
        <taxon>Cytophagales</taxon>
        <taxon>Reichenbachiellaceae</taxon>
        <taxon>Reichenbachiella</taxon>
    </lineage>
</organism>
<dbReference type="RefSeq" id="WP_263050101.1">
    <property type="nucleotide sequence ID" value="NZ_CP106735.1"/>
</dbReference>
<protein>
    <recommendedName>
        <fullName evidence="1">Cip1-like core domain-containing protein</fullName>
    </recommendedName>
</protein>
<dbReference type="InterPro" id="IPR048955">
    <property type="entry name" value="Cip1-like_core"/>
</dbReference>
<keyword evidence="3" id="KW-1185">Reference proteome</keyword>
<dbReference type="Gene3D" id="2.60.120.200">
    <property type="match status" value="1"/>
</dbReference>
<sequence length="244" mass="28194">MKFSTCLIFSVFALFQTACKEDGDLLFHDTFDYYEVGTAPLGPWSTEGGGVIIVDTIKSYSGKQSIYFESGEGYDQRAFLGLTGTPLFPFMYNRITGSFQLWLDEASPDGIHWTMVQASGPVRDRDYTSEIRYGGQHKQQLMANYDTQGKKSDCWQHAPIRLPEKQWVKIGWQFDGMNQRMKFWLNDTLIEELTVEKQGQGCVSHDLDDQWIFPVFEQLMIGWVDYQLGGGSRRFWIDDVKFYQ</sequence>
<dbReference type="EMBL" id="CP106735">
    <property type="protein sequence ID" value="UXX78355.1"/>
    <property type="molecule type" value="Genomic_DNA"/>
</dbReference>
<evidence type="ECO:0000313" key="3">
    <source>
        <dbReference type="Proteomes" id="UP001062165"/>
    </source>
</evidence>
<accession>A0ABY6CWR9</accession>
<dbReference type="InterPro" id="IPR013320">
    <property type="entry name" value="ConA-like_dom_sf"/>
</dbReference>
<name>A0ABY6CWR9_9BACT</name>
<evidence type="ECO:0000259" key="1">
    <source>
        <dbReference type="Pfam" id="PF21340"/>
    </source>
</evidence>
<reference evidence="2" key="1">
    <citation type="submission" date="2022-10" db="EMBL/GenBank/DDBJ databases">
        <title>Comparative genomics and taxonomic characterization of three novel marine species of genus Reichenbachiella exhibiting antioxidant and polysaccharide degradation activities.</title>
        <authorList>
            <person name="Muhammad N."/>
            <person name="Lee Y.-J."/>
            <person name="Ko J."/>
            <person name="Kim S.-G."/>
        </authorList>
    </citation>
    <scope>NUCLEOTIDE SEQUENCE</scope>
    <source>
        <strain evidence="2">Wsw4-B4</strain>
    </source>
</reference>
<feature type="domain" description="Cip1-like core" evidence="1">
    <location>
        <begin position="46"/>
        <end position="241"/>
    </location>
</feature>
<dbReference type="SUPFAM" id="SSF49899">
    <property type="entry name" value="Concanavalin A-like lectins/glucanases"/>
    <property type="match status" value="1"/>
</dbReference>